<feature type="domain" description="FAD-binding" evidence="1">
    <location>
        <begin position="3"/>
        <end position="33"/>
    </location>
</feature>
<dbReference type="RefSeq" id="WP_233719256.1">
    <property type="nucleotide sequence ID" value="NZ_JAJUWU010000007.1"/>
</dbReference>
<dbReference type="Proteomes" id="UP001139035">
    <property type="component" value="Unassembled WGS sequence"/>
</dbReference>
<proteinExistence type="predicted"/>
<name>A0A9X1T400_9HYPH</name>
<evidence type="ECO:0000313" key="3">
    <source>
        <dbReference type="Proteomes" id="UP001139035"/>
    </source>
</evidence>
<dbReference type="EMBL" id="JAJUWU010000007">
    <property type="protein sequence ID" value="MCE7028106.1"/>
    <property type="molecule type" value="Genomic_DNA"/>
</dbReference>
<comment type="caution">
    <text evidence="2">The sequence shown here is derived from an EMBL/GenBank/DDBJ whole genome shotgun (WGS) entry which is preliminary data.</text>
</comment>
<dbReference type="Gene3D" id="3.30.9.100">
    <property type="match status" value="1"/>
</dbReference>
<organism evidence="2 3">
    <name type="scientific">Jiella avicenniae</name>
    <dbReference type="NCBI Taxonomy" id="2907202"/>
    <lineage>
        <taxon>Bacteria</taxon>
        <taxon>Pseudomonadati</taxon>
        <taxon>Pseudomonadota</taxon>
        <taxon>Alphaproteobacteria</taxon>
        <taxon>Hyphomicrobiales</taxon>
        <taxon>Aurantimonadaceae</taxon>
        <taxon>Jiella</taxon>
    </lineage>
</organism>
<dbReference type="Gene3D" id="3.50.50.60">
    <property type="entry name" value="FAD/NAD(P)-binding domain"/>
    <property type="match status" value="1"/>
</dbReference>
<dbReference type="InterPro" id="IPR002938">
    <property type="entry name" value="FAD-bd"/>
</dbReference>
<accession>A0A9X1T400</accession>
<gene>
    <name evidence="2" type="ORF">LZD57_08910</name>
</gene>
<protein>
    <submittedName>
        <fullName evidence="2">FAD-dependent monooxygenase</fullName>
    </submittedName>
</protein>
<dbReference type="AlphaFoldDB" id="A0A9X1T400"/>
<dbReference type="InterPro" id="IPR050816">
    <property type="entry name" value="Flavin-dep_Halogenase_NPB"/>
</dbReference>
<dbReference type="PANTHER" id="PTHR43747:SF1">
    <property type="entry name" value="SLR1998 PROTEIN"/>
    <property type="match status" value="1"/>
</dbReference>
<reference evidence="2" key="1">
    <citation type="submission" date="2022-01" db="EMBL/GenBank/DDBJ databases">
        <title>Jiella avicenniae sp. nov., a novel endophytic bacterium isolated from bark of Avicennia marina.</title>
        <authorList>
            <person name="Tuo L."/>
        </authorList>
    </citation>
    <scope>NUCLEOTIDE SEQUENCE</scope>
    <source>
        <strain evidence="2">CBK1P-4</strain>
    </source>
</reference>
<evidence type="ECO:0000313" key="2">
    <source>
        <dbReference type="EMBL" id="MCE7028106.1"/>
    </source>
</evidence>
<keyword evidence="2" id="KW-0560">Oxidoreductase</keyword>
<dbReference type="SUPFAM" id="SSF51905">
    <property type="entry name" value="FAD/NAD(P)-binding domain"/>
    <property type="match status" value="1"/>
</dbReference>
<dbReference type="InterPro" id="IPR036188">
    <property type="entry name" value="FAD/NAD-bd_sf"/>
</dbReference>
<dbReference type="PANTHER" id="PTHR43747">
    <property type="entry name" value="FAD-BINDING PROTEIN"/>
    <property type="match status" value="1"/>
</dbReference>
<dbReference type="GO" id="GO:0071949">
    <property type="term" value="F:FAD binding"/>
    <property type="evidence" value="ECO:0007669"/>
    <property type="project" value="InterPro"/>
</dbReference>
<keyword evidence="2" id="KW-0503">Monooxygenase</keyword>
<keyword evidence="3" id="KW-1185">Reference proteome</keyword>
<dbReference type="Pfam" id="PF01494">
    <property type="entry name" value="FAD_binding_3"/>
    <property type="match status" value="1"/>
</dbReference>
<dbReference type="GO" id="GO:0004497">
    <property type="term" value="F:monooxygenase activity"/>
    <property type="evidence" value="ECO:0007669"/>
    <property type="project" value="UniProtKB-KW"/>
</dbReference>
<evidence type="ECO:0000259" key="1">
    <source>
        <dbReference type="Pfam" id="PF01494"/>
    </source>
</evidence>
<sequence>MHDTAVLVVGGGPAGCATALSLARHGVPFLIARRPSPARGYGEHLAPEARPLLRQLGAEGVWQSPAHRPCAAFRVAWGSRAFLRRDAVSNPDGPGLALDRAVFDADLAALVPPDRTLPVGHLVEVARDRGRWLALFRNGGWALAVAADILVDATGRGAACSRRVGAERRRGPDLVALHHRGVPTEACADGGAFSIASGPQGWCYAVRLADESLVSVLVCLSEPALARPASRAASWQEALRSLRLPAPRLPEGAAPRLVPCGPQQLAPPAGAGWLGVGDAAVAFDPVTGGGIARALQSGIAAADAVAAHHSGDSAAFGRYAEAEQATAVALDREALRTYRSARENGAFWRIMAAD</sequence>